<dbReference type="KEGG" id="hiw:NTHI477_01108"/>
<dbReference type="GeneID" id="93219004"/>
<dbReference type="EMBL" id="OV040584">
    <property type="protein sequence ID" value="CAH0449148.1"/>
    <property type="molecule type" value="Genomic_DNA"/>
</dbReference>
<dbReference type="AlphaFoldDB" id="A0A2R3FZL4"/>
<evidence type="ECO:0000313" key="5">
    <source>
        <dbReference type="Proteomes" id="UP000837924"/>
    </source>
</evidence>
<sequence length="143" mass="16295">MSIKQHRPKVGEILECDYGQFSHTCHVDGHIPPEMVKKRLVVVLNAKLNGLILVAPISSTINLDGIKNGYHIEIDSELIKATSFYDKRTRWIKSELIQSVSRLRLYHIYDKGTKITQYLPRDVVTKVQRAIIKAINASSLLDK</sequence>
<name>A0A2R3FZL4_HAEIF</name>
<dbReference type="EMBL" id="MZKM01000033">
    <property type="protein sequence ID" value="PRL90696.1"/>
    <property type="molecule type" value="Genomic_DNA"/>
</dbReference>
<dbReference type="SUPFAM" id="SSF50118">
    <property type="entry name" value="Cell growth inhibitor/plasmid maintenance toxic component"/>
    <property type="match status" value="1"/>
</dbReference>
<evidence type="ECO:0000313" key="1">
    <source>
        <dbReference type="EMBL" id="CAH0449148.1"/>
    </source>
</evidence>
<dbReference type="Pfam" id="PF02452">
    <property type="entry name" value="PemK_toxin"/>
    <property type="match status" value="1"/>
</dbReference>
<organism evidence="3">
    <name type="scientific">Haemophilus influenzae</name>
    <dbReference type="NCBI Taxonomy" id="727"/>
    <lineage>
        <taxon>Bacteria</taxon>
        <taxon>Pseudomonadati</taxon>
        <taxon>Pseudomonadota</taxon>
        <taxon>Gammaproteobacteria</taxon>
        <taxon>Pasteurellales</taxon>
        <taxon>Pasteurellaceae</taxon>
        <taxon>Haemophilus</taxon>
    </lineage>
</organism>
<dbReference type="Gene3D" id="2.30.30.110">
    <property type="match status" value="1"/>
</dbReference>
<dbReference type="KEGG" id="hix:NTHI723_01636"/>
<protein>
    <submittedName>
        <fullName evidence="2">PemK-like protein</fullName>
    </submittedName>
    <submittedName>
        <fullName evidence="1">Type II toxin-antitoxin system PemK/MazF family toxin</fullName>
    </submittedName>
</protein>
<reference evidence="1" key="4">
    <citation type="submission" date="2024-01" db="EMBL/GenBank/DDBJ databases">
        <authorList>
            <person name="Riesbeck K."/>
        </authorList>
    </citation>
    <scope>NUCLEOTIDE SEQUENCE</scope>
    <source>
        <strain evidence="1">KR271</strain>
    </source>
</reference>
<reference evidence="2 4" key="1">
    <citation type="submission" date="2017-02" db="EMBL/GenBank/DDBJ databases">
        <title>Haemophilus influenzae in COPD genome sequencing project.</title>
        <authorList>
            <person name="Murphy T.F."/>
            <person name="Kong Y."/>
            <person name="Nadendla S."/>
            <person name="Tettelin H."/>
            <person name="Pettigrew M."/>
        </authorList>
    </citation>
    <scope>NUCLEOTIDE SEQUENCE [LARGE SCALE GENOMIC DNA]</scope>
    <source>
        <strain evidence="2 4">19P94H1</strain>
    </source>
</reference>
<evidence type="ECO:0000313" key="2">
    <source>
        <dbReference type="EMBL" id="PRL90696.1"/>
    </source>
</evidence>
<reference evidence="5" key="3">
    <citation type="submission" date="2021-11" db="EMBL/GenBank/DDBJ databases">
        <authorList>
            <person name="Riesbeck K."/>
        </authorList>
    </citation>
    <scope>NUCLEOTIDE SEQUENCE [LARGE SCALE GENOMIC DNA]</scope>
</reference>
<reference evidence="3" key="2">
    <citation type="submission" date="2018-08" db="EMBL/GenBank/DDBJ databases">
        <title>Antagonistic pleiotropy in the bifunctional surface protein FadL/P1 during adaptation of Haemophilus influenzae to chronic lung infection associated with COPD.</title>
        <authorList>
            <person name="Moleres J."/>
            <person name="Ehrlich R."/>
        </authorList>
    </citation>
    <scope>NUCLEOTIDE SEQUENCE [LARGE SCALE GENOMIC DNA]</scope>
    <source>
        <strain evidence="3">P668-6062</strain>
    </source>
</reference>
<gene>
    <name evidence="2" type="ORF">BV022_00846</name>
    <name evidence="3" type="ORF">CH627_04320</name>
    <name evidence="1" type="ORF">KRLU271_LOCUS904</name>
</gene>
<dbReference type="GO" id="GO:0003677">
    <property type="term" value="F:DNA binding"/>
    <property type="evidence" value="ECO:0007669"/>
    <property type="project" value="InterPro"/>
</dbReference>
<dbReference type="InterPro" id="IPR011067">
    <property type="entry name" value="Plasmid_toxin/cell-grow_inhib"/>
</dbReference>
<evidence type="ECO:0000313" key="3">
    <source>
        <dbReference type="EMBL" id="RFN63729.1"/>
    </source>
</evidence>
<dbReference type="InterPro" id="IPR003477">
    <property type="entry name" value="PemK-like"/>
</dbReference>
<evidence type="ECO:0000313" key="4">
    <source>
        <dbReference type="Proteomes" id="UP000238666"/>
    </source>
</evidence>
<dbReference type="EMBL" id="QVJI01000005">
    <property type="protein sequence ID" value="RFN63729.1"/>
    <property type="molecule type" value="Genomic_DNA"/>
</dbReference>
<dbReference type="KEGG" id="hih:NF38_05080"/>
<accession>A0A2R3FZL4</accession>
<dbReference type="RefSeq" id="WP_011271820.1">
    <property type="nucleotide sequence ID" value="NZ_AP018764.1"/>
</dbReference>
<proteinExistence type="predicted"/>
<dbReference type="Proteomes" id="UP000837924">
    <property type="component" value="Chromosome"/>
</dbReference>